<keyword evidence="1" id="KW-0808">Transferase</keyword>
<evidence type="ECO:0000256" key="5">
    <source>
        <dbReference type="ARBA" id="ARBA00022801"/>
    </source>
</evidence>
<gene>
    <name evidence="9" type="ORF">Tco_0926538</name>
</gene>
<proteinExistence type="predicted"/>
<evidence type="ECO:0000259" key="8">
    <source>
        <dbReference type="Pfam" id="PF17917"/>
    </source>
</evidence>
<dbReference type="GO" id="GO:0003964">
    <property type="term" value="F:RNA-directed DNA polymerase activity"/>
    <property type="evidence" value="ECO:0007669"/>
    <property type="project" value="UniProtKB-KW"/>
</dbReference>
<dbReference type="InterPro" id="IPR043502">
    <property type="entry name" value="DNA/RNA_pol_sf"/>
</dbReference>
<dbReference type="PANTHER" id="PTHR11439:SF495">
    <property type="entry name" value="REVERSE TRANSCRIPTASE, RNA-DEPENDENT DNA POLYMERASE-RELATED"/>
    <property type="match status" value="1"/>
</dbReference>
<evidence type="ECO:0000256" key="6">
    <source>
        <dbReference type="ARBA" id="ARBA00022918"/>
    </source>
</evidence>
<evidence type="ECO:0000256" key="2">
    <source>
        <dbReference type="ARBA" id="ARBA00022695"/>
    </source>
</evidence>
<keyword evidence="3" id="KW-0540">Nuclease</keyword>
<dbReference type="PANTHER" id="PTHR11439">
    <property type="entry name" value="GAG-POL-RELATED RETROTRANSPOSON"/>
    <property type="match status" value="1"/>
</dbReference>
<feature type="domain" description="Reverse transcriptase RNase H-like" evidence="8">
    <location>
        <begin position="13"/>
        <end position="48"/>
    </location>
</feature>
<evidence type="ECO:0000256" key="7">
    <source>
        <dbReference type="SAM" id="MobiDB-lite"/>
    </source>
</evidence>
<feature type="region of interest" description="Disordered" evidence="7">
    <location>
        <begin position="444"/>
        <end position="499"/>
    </location>
</feature>
<keyword evidence="4" id="KW-0255">Endonuclease</keyword>
<keyword evidence="2" id="KW-0548">Nucleotidyltransferase</keyword>
<keyword evidence="5" id="KW-0378">Hydrolase</keyword>
<keyword evidence="6 9" id="KW-0695">RNA-directed DNA polymerase</keyword>
<accession>A0ABQ5DGC3</accession>
<dbReference type="SUPFAM" id="SSF56672">
    <property type="entry name" value="DNA/RNA polymerases"/>
    <property type="match status" value="1"/>
</dbReference>
<organism evidence="9 10">
    <name type="scientific">Tanacetum coccineum</name>
    <dbReference type="NCBI Taxonomy" id="301880"/>
    <lineage>
        <taxon>Eukaryota</taxon>
        <taxon>Viridiplantae</taxon>
        <taxon>Streptophyta</taxon>
        <taxon>Embryophyta</taxon>
        <taxon>Tracheophyta</taxon>
        <taxon>Spermatophyta</taxon>
        <taxon>Magnoliopsida</taxon>
        <taxon>eudicotyledons</taxon>
        <taxon>Gunneridae</taxon>
        <taxon>Pentapetalae</taxon>
        <taxon>asterids</taxon>
        <taxon>campanulids</taxon>
        <taxon>Asterales</taxon>
        <taxon>Asteraceae</taxon>
        <taxon>Asteroideae</taxon>
        <taxon>Anthemideae</taxon>
        <taxon>Anthemidinae</taxon>
        <taxon>Tanacetum</taxon>
    </lineage>
</organism>
<evidence type="ECO:0000256" key="1">
    <source>
        <dbReference type="ARBA" id="ARBA00022679"/>
    </source>
</evidence>
<reference evidence="9" key="2">
    <citation type="submission" date="2022-01" db="EMBL/GenBank/DDBJ databases">
        <authorList>
            <person name="Yamashiro T."/>
            <person name="Shiraishi A."/>
            <person name="Satake H."/>
            <person name="Nakayama K."/>
        </authorList>
    </citation>
    <scope>NUCLEOTIDE SEQUENCE</scope>
</reference>
<evidence type="ECO:0000256" key="3">
    <source>
        <dbReference type="ARBA" id="ARBA00022722"/>
    </source>
</evidence>
<protein>
    <submittedName>
        <fullName evidence="9">Reverse transcriptase</fullName>
    </submittedName>
</protein>
<dbReference type="EMBL" id="BQNB010015109">
    <property type="protein sequence ID" value="GJT36119.1"/>
    <property type="molecule type" value="Genomic_DNA"/>
</dbReference>
<dbReference type="Pfam" id="PF17917">
    <property type="entry name" value="RT_RNaseH"/>
    <property type="match status" value="1"/>
</dbReference>
<evidence type="ECO:0000313" key="10">
    <source>
        <dbReference type="Proteomes" id="UP001151760"/>
    </source>
</evidence>
<reference evidence="9" key="1">
    <citation type="journal article" date="2022" name="Int. J. Mol. Sci.">
        <title>Draft Genome of Tanacetum Coccineum: Genomic Comparison of Closely Related Tanacetum-Family Plants.</title>
        <authorList>
            <person name="Yamashiro T."/>
            <person name="Shiraishi A."/>
            <person name="Nakayama K."/>
            <person name="Satake H."/>
        </authorList>
    </citation>
    <scope>NUCLEOTIDE SEQUENCE</scope>
</reference>
<evidence type="ECO:0000256" key="4">
    <source>
        <dbReference type="ARBA" id="ARBA00022759"/>
    </source>
</evidence>
<sequence length="527" mass="59977">MASKLGTSSSEYGEACDIFTDHKSLKFIFTQRELNMRQRRWLELLKDYDTNIQYHPGKANVVADALSRKSGMIACFDSMILHDLERLDVELCVRGSDGYWASMRIESNLILQIKETQRDDGELWAIVQNVEDGKYNTLCFQVIDDVNKSAMFNQDVQRFEIVLLVERHEARCGYPLEIPMWKWDEISMGVYGVEYYSEKNEAIWVLKTLAACSSISSSTDDQTERTFRLGRYVGGLVLWFRHSEELNVLGSRAAVLDLSVRLQILGMYRKEPESFRIGKRESWKHSYPFVKILWEESPRAVSSFDLESYSDSDYARANLDRKSTTRGCQFLGRRLISWQCKKQTIVATSTTKEEYVAAAKGLKGFRELLSRATNGTEALLLPTLFFLWLDKHNMVAYLEKSEGNEEFHDIIDFLKRSSIHFALTKGKHFSRKVTPLFASMLVQPTQDEGASSERPSEALPTPSPAPTSEVPYEPQTDSSPAQTSEVPIEHHPNLSPRPSPTILFCFYPRTSGDNLGGHSSGINPFSG</sequence>
<feature type="compositionally biased region" description="Polar residues" evidence="7">
    <location>
        <begin position="475"/>
        <end position="485"/>
    </location>
</feature>
<evidence type="ECO:0000313" key="9">
    <source>
        <dbReference type="EMBL" id="GJT36119.1"/>
    </source>
</evidence>
<dbReference type="InterPro" id="IPR041373">
    <property type="entry name" value="RT_RNaseH"/>
</dbReference>
<name>A0ABQ5DGC3_9ASTR</name>
<dbReference type="Proteomes" id="UP001151760">
    <property type="component" value="Unassembled WGS sequence"/>
</dbReference>
<dbReference type="CDD" id="cd09272">
    <property type="entry name" value="RNase_HI_RT_Ty1"/>
    <property type="match status" value="1"/>
</dbReference>
<keyword evidence="10" id="KW-1185">Reference proteome</keyword>
<comment type="caution">
    <text evidence="9">The sequence shown here is derived from an EMBL/GenBank/DDBJ whole genome shotgun (WGS) entry which is preliminary data.</text>
</comment>